<dbReference type="Proteomes" id="UP000197153">
    <property type="component" value="Chromosome 2"/>
</dbReference>
<evidence type="ECO:0000259" key="5">
    <source>
        <dbReference type="PROSITE" id="PS50072"/>
    </source>
</evidence>
<gene>
    <name evidence="6" type="ORF">Y958_14130</name>
</gene>
<evidence type="ECO:0000313" key="7">
    <source>
        <dbReference type="Proteomes" id="UP000197153"/>
    </source>
</evidence>
<keyword evidence="7" id="KW-1185">Reference proteome</keyword>
<evidence type="ECO:0000256" key="4">
    <source>
        <dbReference type="SAM" id="SignalP"/>
    </source>
</evidence>
<dbReference type="PROSITE" id="PS50072">
    <property type="entry name" value="CSA_PPIASE_2"/>
    <property type="match status" value="1"/>
</dbReference>
<evidence type="ECO:0000256" key="2">
    <source>
        <dbReference type="ARBA" id="ARBA00023110"/>
    </source>
</evidence>
<feature type="domain" description="PPIase cyclophilin-type" evidence="5">
    <location>
        <begin position="75"/>
        <end position="260"/>
    </location>
</feature>
<evidence type="ECO:0000313" key="6">
    <source>
        <dbReference type="EMBL" id="ASG22115.1"/>
    </source>
</evidence>
<dbReference type="AlphaFoldDB" id="A0A248JTT5"/>
<dbReference type="InterPro" id="IPR044665">
    <property type="entry name" value="E_coli_cyclophilin_A-like"/>
</dbReference>
<dbReference type="Gene3D" id="2.40.100.10">
    <property type="entry name" value="Cyclophilin-like"/>
    <property type="match status" value="1"/>
</dbReference>
<dbReference type="KEGG" id="nao:Y958_14130"/>
<protein>
    <recommendedName>
        <fullName evidence="1">peptidylprolyl isomerase</fullName>
        <ecNumber evidence="1">5.2.1.8</ecNumber>
    </recommendedName>
</protein>
<accession>A0A248JTT5</accession>
<dbReference type="EC" id="5.2.1.8" evidence="1"/>
<dbReference type="InterPro" id="IPR002130">
    <property type="entry name" value="Cyclophilin-type_PPIase_dom"/>
</dbReference>
<dbReference type="Pfam" id="PF00160">
    <property type="entry name" value="Pro_isomerase"/>
    <property type="match status" value="1"/>
</dbReference>
<organism evidence="6 7">
    <name type="scientific">Nitrospirillum viridazoti CBAmc</name>
    <dbReference type="NCBI Taxonomy" id="1441467"/>
    <lineage>
        <taxon>Bacteria</taxon>
        <taxon>Pseudomonadati</taxon>
        <taxon>Pseudomonadota</taxon>
        <taxon>Alphaproteobacteria</taxon>
        <taxon>Rhodospirillales</taxon>
        <taxon>Azospirillaceae</taxon>
        <taxon>Nitrospirillum</taxon>
        <taxon>Nitrospirillum viridazoti</taxon>
    </lineage>
</organism>
<proteinExistence type="predicted"/>
<name>A0A248JTT5_9PROT</name>
<evidence type="ECO:0000256" key="3">
    <source>
        <dbReference type="ARBA" id="ARBA00023235"/>
    </source>
</evidence>
<evidence type="ECO:0000256" key="1">
    <source>
        <dbReference type="ARBA" id="ARBA00013194"/>
    </source>
</evidence>
<dbReference type="RefSeq" id="WP_088872735.1">
    <property type="nucleotide sequence ID" value="NZ_CP022111.1"/>
</dbReference>
<sequence length="320" mass="34463">MRRSMVAARLAAALVCLSATAYAADAAQPASPGPAAPKAAIKTGPVAADVLAASSPADWRSPDPENLLYMDLAQGRVIIELAPAFAPAHVDNIRKLVREGWFDGLAVDRVQDNYVTQWGDADNTRTPKTAQTKLAPEFVVRGAAVAKLPFTPLPDRDTYAPEAGYSDSFPAARDAKGQQAWLIHCYGMVGVGRDMALDSGSGAELYAVIGQAPRHLDRNITVVGRVLRGMDILSSLPRGTAALGFYDKPEQRIPIAKVRLAADLPADQREKLMVLRTDTPTWAAYVEARRNRREDFFPAPAGHVDVCNIPLPIRMADASK</sequence>
<dbReference type="PANTHER" id="PTHR43246">
    <property type="entry name" value="PEPTIDYL-PROLYL CIS-TRANS ISOMERASE CYP38, CHLOROPLASTIC"/>
    <property type="match status" value="1"/>
</dbReference>
<keyword evidence="2" id="KW-0697">Rotamase</keyword>
<dbReference type="EMBL" id="CP022111">
    <property type="protein sequence ID" value="ASG22115.1"/>
    <property type="molecule type" value="Genomic_DNA"/>
</dbReference>
<reference evidence="6 7" key="1">
    <citation type="submission" date="2017-06" db="EMBL/GenBank/DDBJ databases">
        <title>Complete genome sequence of Nitrospirillum amazonense strain CBAmC, an endophytic nitrogen-fixing and plant growth-promoting bacterium, isolated from sugarcane.</title>
        <authorList>
            <person name="Schwab S."/>
            <person name="dos Santos Teixeira K.R."/>
            <person name="Simoes Araujo J.L."/>
            <person name="Soares Vidal M."/>
            <person name="Borges de Freitas H.R."/>
            <person name="Rivello Crivelaro A.L."/>
            <person name="Bueno de Camargo Nunes A."/>
            <person name="dos Santos C.M."/>
            <person name="Palmeira da Silva Rosa D."/>
            <person name="da Silva Padilha D."/>
            <person name="da Silva E."/>
            <person name="Araujo Terra L."/>
            <person name="Soares Mendes V."/>
            <person name="Farinelli L."/>
            <person name="Magalhaes Cruz L."/>
            <person name="Baldani J.I."/>
        </authorList>
    </citation>
    <scope>NUCLEOTIDE SEQUENCE [LARGE SCALE GENOMIC DNA]</scope>
    <source>
        <strain evidence="6 7">CBAmC</strain>
    </source>
</reference>
<dbReference type="InterPro" id="IPR029000">
    <property type="entry name" value="Cyclophilin-like_dom_sf"/>
</dbReference>
<dbReference type="GO" id="GO:0003755">
    <property type="term" value="F:peptidyl-prolyl cis-trans isomerase activity"/>
    <property type="evidence" value="ECO:0007669"/>
    <property type="project" value="UniProtKB-KW"/>
</dbReference>
<keyword evidence="3 6" id="KW-0413">Isomerase</keyword>
<dbReference type="SUPFAM" id="SSF50891">
    <property type="entry name" value="Cyclophilin-like"/>
    <property type="match status" value="1"/>
</dbReference>
<keyword evidence="4" id="KW-0732">Signal</keyword>
<feature type="chain" id="PRO_5013190738" description="peptidylprolyl isomerase" evidence="4">
    <location>
        <begin position="24"/>
        <end position="320"/>
    </location>
</feature>
<feature type="signal peptide" evidence="4">
    <location>
        <begin position="1"/>
        <end position="23"/>
    </location>
</feature>